<reference evidence="1 2" key="1">
    <citation type="submission" date="2019-09" db="EMBL/GenBank/DDBJ databases">
        <authorList>
            <person name="Dittami M. S."/>
        </authorList>
    </citation>
    <scope>NUCLEOTIDE SEQUENCE [LARGE SCALE GENOMIC DNA]</scope>
    <source>
        <strain evidence="1">SPHINGO391</strain>
    </source>
</reference>
<dbReference type="EMBL" id="CABVLI010000033">
    <property type="protein sequence ID" value="VVT08213.1"/>
    <property type="molecule type" value="Genomic_DNA"/>
</dbReference>
<proteinExistence type="predicted"/>
<organism evidence="1 2">
    <name type="scientific">Sphingomonas aurantiaca</name>
    <dbReference type="NCBI Taxonomy" id="185949"/>
    <lineage>
        <taxon>Bacteria</taxon>
        <taxon>Pseudomonadati</taxon>
        <taxon>Pseudomonadota</taxon>
        <taxon>Alphaproteobacteria</taxon>
        <taxon>Sphingomonadales</taxon>
        <taxon>Sphingomonadaceae</taxon>
        <taxon>Sphingomonas</taxon>
    </lineage>
</organism>
<protein>
    <submittedName>
        <fullName evidence="1">Uncharacterized protein</fullName>
    </submittedName>
</protein>
<dbReference type="AlphaFoldDB" id="A0A5E7YUX4"/>
<dbReference type="Proteomes" id="UP000326857">
    <property type="component" value="Unassembled WGS sequence"/>
</dbReference>
<evidence type="ECO:0000313" key="2">
    <source>
        <dbReference type="Proteomes" id="UP000326857"/>
    </source>
</evidence>
<sequence length="32" mass="3439">MREGLGEGITANVAFVGYFNPSPSPSRKREGN</sequence>
<name>A0A5E7YUX4_9SPHN</name>
<evidence type="ECO:0000313" key="1">
    <source>
        <dbReference type="EMBL" id="VVT08213.1"/>
    </source>
</evidence>
<accession>A0A5E7YUX4</accession>
<gene>
    <name evidence="1" type="ORF">SPHINGO391_390157</name>
</gene>